<feature type="transmembrane region" description="Helical" evidence="1">
    <location>
        <begin position="125"/>
        <end position="142"/>
    </location>
</feature>
<keyword evidence="1" id="KW-0472">Membrane</keyword>
<organism evidence="3 4">
    <name type="scientific">Micromonospora echinofusca</name>
    <dbReference type="NCBI Taxonomy" id="47858"/>
    <lineage>
        <taxon>Bacteria</taxon>
        <taxon>Bacillati</taxon>
        <taxon>Actinomycetota</taxon>
        <taxon>Actinomycetes</taxon>
        <taxon>Micromonosporales</taxon>
        <taxon>Micromonosporaceae</taxon>
        <taxon>Micromonospora</taxon>
    </lineage>
</organism>
<feature type="transmembrane region" description="Helical" evidence="1">
    <location>
        <begin position="76"/>
        <end position="93"/>
    </location>
</feature>
<feature type="chain" id="PRO_5046071256" description="HupE / UreJ protein" evidence="2">
    <location>
        <begin position="29"/>
        <end position="352"/>
    </location>
</feature>
<feature type="transmembrane region" description="Helical" evidence="1">
    <location>
        <begin position="198"/>
        <end position="217"/>
    </location>
</feature>
<name>A0ABS3VJZ0_MICEH</name>
<evidence type="ECO:0008006" key="5">
    <source>
        <dbReference type="Google" id="ProtNLM"/>
    </source>
</evidence>
<feature type="transmembrane region" description="Helical" evidence="1">
    <location>
        <begin position="52"/>
        <end position="69"/>
    </location>
</feature>
<dbReference type="RefSeq" id="WP_208810979.1">
    <property type="nucleotide sequence ID" value="NZ_WVUH01000006.1"/>
</dbReference>
<evidence type="ECO:0000313" key="3">
    <source>
        <dbReference type="EMBL" id="MBO4204793.1"/>
    </source>
</evidence>
<feature type="signal peptide" evidence="2">
    <location>
        <begin position="1"/>
        <end position="28"/>
    </location>
</feature>
<dbReference type="Pfam" id="PF13795">
    <property type="entry name" value="HupE_UreJ_2"/>
    <property type="match status" value="1"/>
</dbReference>
<comment type="caution">
    <text evidence="3">The sequence shown here is derived from an EMBL/GenBank/DDBJ whole genome shotgun (WGS) entry which is preliminary data.</text>
</comment>
<reference evidence="3 4" key="1">
    <citation type="submission" date="2019-12" db="EMBL/GenBank/DDBJ databases">
        <title>Whole genome sequencing of endophytic Actinobacterium Micromonospora sp. MPMI6T.</title>
        <authorList>
            <person name="Evv R."/>
            <person name="Podile A.R."/>
        </authorList>
    </citation>
    <scope>NUCLEOTIDE SEQUENCE [LARGE SCALE GENOMIC DNA]</scope>
    <source>
        <strain evidence="3 4">MPMI6</strain>
    </source>
</reference>
<keyword evidence="1" id="KW-1133">Transmembrane helix</keyword>
<evidence type="ECO:0000256" key="2">
    <source>
        <dbReference type="SAM" id="SignalP"/>
    </source>
</evidence>
<dbReference type="Proteomes" id="UP000823521">
    <property type="component" value="Unassembled WGS sequence"/>
</dbReference>
<evidence type="ECO:0000256" key="1">
    <source>
        <dbReference type="SAM" id="Phobius"/>
    </source>
</evidence>
<accession>A0ABS3VJZ0</accession>
<dbReference type="InterPro" id="IPR032809">
    <property type="entry name" value="Put_HupE_UreJ"/>
</dbReference>
<protein>
    <recommendedName>
        <fullName evidence="5">HupE / UreJ protein</fullName>
    </recommendedName>
</protein>
<proteinExistence type="predicted"/>
<keyword evidence="2" id="KW-0732">Signal</keyword>
<feature type="transmembrane region" description="Helical" evidence="1">
    <location>
        <begin position="99"/>
        <end position="118"/>
    </location>
</feature>
<keyword evidence="1" id="KW-0812">Transmembrane</keyword>
<gene>
    <name evidence="3" type="ORF">GSF22_02055</name>
</gene>
<sequence length="352" mass="36586">MPATVRRGAVVGAALVITLFGSAQAVFAHGVGGSSDTVGGFVWLGTKHMLAGWDHLAFVGGVLLLAGQVRRAAKLISLFALGHSVTLFTATVADWHINPVLVDVVVALSLVFVGVVGLRGRPKDWTWFAAVVLGFGLVHGLGLSTRLQDLGLPSDGVIPRVLAFNVGVEIGQLIAVVGMFMLGDVLSHYLPKLRDPRLSHGVLVAAGVVAASVLALTSPGEVLRPVRADPAVGACTVRDRTESFPFGGGQPMERFIEPGETVPATSSGHVIGAGFGIVTYRPDLAADQLAQVRTFVTDPAVGRVVGGPVPGQTKALKAVHAYQTAGCGAVDIDAVGRFTRGWFADPHSQHIE</sequence>
<dbReference type="EMBL" id="WVUH01000006">
    <property type="protein sequence ID" value="MBO4204793.1"/>
    <property type="molecule type" value="Genomic_DNA"/>
</dbReference>
<evidence type="ECO:0000313" key="4">
    <source>
        <dbReference type="Proteomes" id="UP000823521"/>
    </source>
</evidence>
<keyword evidence="4" id="KW-1185">Reference proteome</keyword>
<feature type="transmembrane region" description="Helical" evidence="1">
    <location>
        <begin position="162"/>
        <end position="186"/>
    </location>
</feature>